<evidence type="ECO:0008006" key="3">
    <source>
        <dbReference type="Google" id="ProtNLM"/>
    </source>
</evidence>
<comment type="caution">
    <text evidence="1">The sequence shown here is derived from an EMBL/GenBank/DDBJ whole genome shotgun (WGS) entry which is preliminary data.</text>
</comment>
<evidence type="ECO:0000313" key="1">
    <source>
        <dbReference type="EMBL" id="KAF5340021.1"/>
    </source>
</evidence>
<dbReference type="EMBL" id="JAACJK010000005">
    <property type="protein sequence ID" value="KAF5340021.1"/>
    <property type="molecule type" value="Genomic_DNA"/>
</dbReference>
<dbReference type="AlphaFoldDB" id="A0A8H5CFA1"/>
<reference evidence="1 2" key="1">
    <citation type="journal article" date="2020" name="ISME J.">
        <title>Uncovering the hidden diversity of litter-decomposition mechanisms in mushroom-forming fungi.</title>
        <authorList>
            <person name="Floudas D."/>
            <person name="Bentzer J."/>
            <person name="Ahren D."/>
            <person name="Johansson T."/>
            <person name="Persson P."/>
            <person name="Tunlid A."/>
        </authorList>
    </citation>
    <scope>NUCLEOTIDE SEQUENCE [LARGE SCALE GENOMIC DNA]</scope>
    <source>
        <strain evidence="1 2">CBS 175.51</strain>
    </source>
</reference>
<gene>
    <name evidence="1" type="ORF">D9611_012389</name>
</gene>
<dbReference type="OrthoDB" id="3184970at2759"/>
<proteinExistence type="predicted"/>
<dbReference type="Proteomes" id="UP000541558">
    <property type="component" value="Unassembled WGS sequence"/>
</dbReference>
<sequence length="280" mass="31048">MQSNSERFPPSSDTDIIFVSSDGIRYGIHSKNLEAITGGFPPVQSGGLSVSEPVPLVEPSSVLDLLFPFIYPERQPEIEDMSFKAVIELAEAAEKYQVYSAMLACRMCLRYGGDFVKSHPVEIALFAAKHDYPELLKLTAPYAVVLPLSTVVPLLPERLVLPWIKYQDIWVDAYRNVPKLIAAHSHARPSTYHLSSDAIYLTSTDASGRCEDWQRVQHQILNLYSDIGPSGLNEAKEWFGKVDTSGVPGCCYEAVTDLINDVKGLVGSLTPFSSFIQENY</sequence>
<keyword evidence="2" id="KW-1185">Reference proteome</keyword>
<name>A0A8H5CFA1_9AGAR</name>
<organism evidence="1 2">
    <name type="scientific">Ephemerocybe angulata</name>
    <dbReference type="NCBI Taxonomy" id="980116"/>
    <lineage>
        <taxon>Eukaryota</taxon>
        <taxon>Fungi</taxon>
        <taxon>Dikarya</taxon>
        <taxon>Basidiomycota</taxon>
        <taxon>Agaricomycotina</taxon>
        <taxon>Agaricomycetes</taxon>
        <taxon>Agaricomycetidae</taxon>
        <taxon>Agaricales</taxon>
        <taxon>Agaricineae</taxon>
        <taxon>Psathyrellaceae</taxon>
        <taxon>Ephemerocybe</taxon>
    </lineage>
</organism>
<protein>
    <recommendedName>
        <fullName evidence="3">BTB domain-containing protein</fullName>
    </recommendedName>
</protein>
<evidence type="ECO:0000313" key="2">
    <source>
        <dbReference type="Proteomes" id="UP000541558"/>
    </source>
</evidence>
<accession>A0A8H5CFA1</accession>